<evidence type="ECO:0000256" key="4">
    <source>
        <dbReference type="ARBA" id="ARBA00023136"/>
    </source>
</evidence>
<evidence type="ECO:0000259" key="6">
    <source>
        <dbReference type="Pfam" id="PF03168"/>
    </source>
</evidence>
<dbReference type="InterPro" id="IPR004864">
    <property type="entry name" value="LEA_2"/>
</dbReference>
<keyword evidence="2 5" id="KW-0812">Transmembrane</keyword>
<comment type="caution">
    <text evidence="7">The sequence shown here is derived from an EMBL/GenBank/DDBJ whole genome shotgun (WGS) entry which is preliminary data.</text>
</comment>
<sequence length="239" mass="27055">MGNHYTPHYTYQYPPQPYHSQAPAVTFYHPHEPHPHPIHKPKGGLGSNGCLRCICCCYNCLLLVIVASFVISIFFLLHYQPKKPIYELKDFAVKRFDIEGTNLETEIALSVLAHNTNSKIELSYSDDNSIDVSYSGTKFCSGSFPPFEQPTKNTTMVNVLLKGNNEVNQTFQDSLERDQILGRIPLEIEIEVPVKFVHAGIKWSKMDATMTCTIIVDSLKSGHEARVFYNICKVKLELS</sequence>
<dbReference type="Proteomes" id="UP001396334">
    <property type="component" value="Unassembled WGS sequence"/>
</dbReference>
<keyword evidence="8" id="KW-1185">Reference proteome</keyword>
<comment type="subcellular location">
    <subcellularLocation>
        <location evidence="1">Membrane</location>
        <topology evidence="1">Single-pass membrane protein</topology>
    </subcellularLocation>
</comment>
<protein>
    <recommendedName>
        <fullName evidence="6">Late embryogenesis abundant protein LEA-2 subgroup domain-containing protein</fullName>
    </recommendedName>
</protein>
<name>A0ABR2R5E2_9ROSI</name>
<feature type="transmembrane region" description="Helical" evidence="5">
    <location>
        <begin position="61"/>
        <end position="79"/>
    </location>
</feature>
<evidence type="ECO:0000313" key="8">
    <source>
        <dbReference type="Proteomes" id="UP001396334"/>
    </source>
</evidence>
<dbReference type="Pfam" id="PF03168">
    <property type="entry name" value="LEA_2"/>
    <property type="match status" value="1"/>
</dbReference>
<dbReference type="InterPro" id="IPR044839">
    <property type="entry name" value="NDR1-like"/>
</dbReference>
<accession>A0ABR2R5E2</accession>
<keyword evidence="4 5" id="KW-0472">Membrane</keyword>
<organism evidence="7 8">
    <name type="scientific">Hibiscus sabdariffa</name>
    <name type="common">roselle</name>
    <dbReference type="NCBI Taxonomy" id="183260"/>
    <lineage>
        <taxon>Eukaryota</taxon>
        <taxon>Viridiplantae</taxon>
        <taxon>Streptophyta</taxon>
        <taxon>Embryophyta</taxon>
        <taxon>Tracheophyta</taxon>
        <taxon>Spermatophyta</taxon>
        <taxon>Magnoliopsida</taxon>
        <taxon>eudicotyledons</taxon>
        <taxon>Gunneridae</taxon>
        <taxon>Pentapetalae</taxon>
        <taxon>rosids</taxon>
        <taxon>malvids</taxon>
        <taxon>Malvales</taxon>
        <taxon>Malvaceae</taxon>
        <taxon>Malvoideae</taxon>
        <taxon>Hibiscus</taxon>
    </lineage>
</organism>
<dbReference type="PANTHER" id="PTHR31234">
    <property type="entry name" value="LATE EMBRYOGENESIS ABUNDANT (LEA) HYDROXYPROLINE-RICH GLYCOPROTEIN FAMILY"/>
    <property type="match status" value="1"/>
</dbReference>
<evidence type="ECO:0000256" key="5">
    <source>
        <dbReference type="SAM" id="Phobius"/>
    </source>
</evidence>
<dbReference type="PANTHER" id="PTHR31234:SF72">
    <property type="entry name" value="NDR1_HIN1-LIKE PROTEIN 6"/>
    <property type="match status" value="1"/>
</dbReference>
<proteinExistence type="predicted"/>
<evidence type="ECO:0000256" key="1">
    <source>
        <dbReference type="ARBA" id="ARBA00004167"/>
    </source>
</evidence>
<dbReference type="EMBL" id="JBBPBN010000026">
    <property type="protein sequence ID" value="KAK9008003.1"/>
    <property type="molecule type" value="Genomic_DNA"/>
</dbReference>
<feature type="domain" description="Late embryogenesis abundant protein LEA-2 subgroup" evidence="6">
    <location>
        <begin position="113"/>
        <end position="198"/>
    </location>
</feature>
<reference evidence="7 8" key="1">
    <citation type="journal article" date="2024" name="G3 (Bethesda)">
        <title>Genome assembly of Hibiscus sabdariffa L. provides insights into metabolisms of medicinal natural products.</title>
        <authorList>
            <person name="Kim T."/>
        </authorList>
    </citation>
    <scope>NUCLEOTIDE SEQUENCE [LARGE SCALE GENOMIC DNA]</scope>
    <source>
        <strain evidence="7">TK-2024</strain>
        <tissue evidence="7">Old leaves</tissue>
    </source>
</reference>
<evidence type="ECO:0000313" key="7">
    <source>
        <dbReference type="EMBL" id="KAK9008003.1"/>
    </source>
</evidence>
<evidence type="ECO:0000256" key="3">
    <source>
        <dbReference type="ARBA" id="ARBA00022989"/>
    </source>
</evidence>
<gene>
    <name evidence="7" type="ORF">V6N11_074910</name>
</gene>
<evidence type="ECO:0000256" key="2">
    <source>
        <dbReference type="ARBA" id="ARBA00022692"/>
    </source>
</evidence>
<keyword evidence="3 5" id="KW-1133">Transmembrane helix</keyword>